<protein>
    <submittedName>
        <fullName evidence="1">Uncharacterized protein</fullName>
    </submittedName>
</protein>
<sequence>MIIHLKALYSAARPLLFPHLLDHRSVRQQQEIPLLSVFAHICDCVPCLLQVLKGILVMEKKFFSKCIS</sequence>
<accession>A0A974E2S3</accession>
<proteinExistence type="predicted"/>
<dbReference type="AlphaFoldDB" id="A0A974E2S3"/>
<dbReference type="EMBL" id="CM004466">
    <property type="protein sequence ID" value="OCU02143.1"/>
    <property type="molecule type" value="Genomic_DNA"/>
</dbReference>
<evidence type="ECO:0000313" key="2">
    <source>
        <dbReference type="Proteomes" id="UP000694892"/>
    </source>
</evidence>
<dbReference type="Proteomes" id="UP000694892">
    <property type="component" value="Chromosome 1L"/>
</dbReference>
<gene>
    <name evidence="1" type="ORF">XELAEV_18007904mg</name>
</gene>
<organism evidence="1 2">
    <name type="scientific">Xenopus laevis</name>
    <name type="common">African clawed frog</name>
    <dbReference type="NCBI Taxonomy" id="8355"/>
    <lineage>
        <taxon>Eukaryota</taxon>
        <taxon>Metazoa</taxon>
        <taxon>Chordata</taxon>
        <taxon>Craniata</taxon>
        <taxon>Vertebrata</taxon>
        <taxon>Euteleostomi</taxon>
        <taxon>Amphibia</taxon>
        <taxon>Batrachia</taxon>
        <taxon>Anura</taxon>
        <taxon>Pipoidea</taxon>
        <taxon>Pipidae</taxon>
        <taxon>Xenopodinae</taxon>
        <taxon>Xenopus</taxon>
        <taxon>Xenopus</taxon>
    </lineage>
</organism>
<evidence type="ECO:0000313" key="1">
    <source>
        <dbReference type="EMBL" id="OCU02143.1"/>
    </source>
</evidence>
<reference evidence="2" key="1">
    <citation type="journal article" date="2016" name="Nature">
        <title>Genome evolution in the allotetraploid frog Xenopus laevis.</title>
        <authorList>
            <person name="Session A.M."/>
            <person name="Uno Y."/>
            <person name="Kwon T."/>
            <person name="Chapman J.A."/>
            <person name="Toyoda A."/>
            <person name="Takahashi S."/>
            <person name="Fukui A."/>
            <person name="Hikosaka A."/>
            <person name="Suzuki A."/>
            <person name="Kondo M."/>
            <person name="van Heeringen S.J."/>
            <person name="Quigley I."/>
            <person name="Heinz S."/>
            <person name="Ogino H."/>
            <person name="Ochi H."/>
            <person name="Hellsten U."/>
            <person name="Lyons J.B."/>
            <person name="Simakov O."/>
            <person name="Putnam N."/>
            <person name="Stites J."/>
            <person name="Kuroki Y."/>
            <person name="Tanaka T."/>
            <person name="Michiue T."/>
            <person name="Watanabe M."/>
            <person name="Bogdanovic O."/>
            <person name="Lister R."/>
            <person name="Georgiou G."/>
            <person name="Paranjpe S.S."/>
            <person name="van Kruijsbergen I."/>
            <person name="Shu S."/>
            <person name="Carlson J."/>
            <person name="Kinoshita T."/>
            <person name="Ohta Y."/>
            <person name="Mawaribuchi S."/>
            <person name="Jenkins J."/>
            <person name="Grimwood J."/>
            <person name="Schmutz J."/>
            <person name="Mitros T."/>
            <person name="Mozaffari S.V."/>
            <person name="Suzuki Y."/>
            <person name="Haramoto Y."/>
            <person name="Yamamoto T.S."/>
            <person name="Takagi C."/>
            <person name="Heald R."/>
            <person name="Miller K."/>
            <person name="Haudenschild C."/>
            <person name="Kitzman J."/>
            <person name="Nakayama T."/>
            <person name="Izutsu Y."/>
            <person name="Robert J."/>
            <person name="Fortriede J."/>
            <person name="Burns K."/>
            <person name="Lotay V."/>
            <person name="Karimi K."/>
            <person name="Yasuoka Y."/>
            <person name="Dichmann D.S."/>
            <person name="Flajnik M.F."/>
            <person name="Houston D.W."/>
            <person name="Shendure J."/>
            <person name="DuPasquier L."/>
            <person name="Vize P.D."/>
            <person name="Zorn A.M."/>
            <person name="Ito M."/>
            <person name="Marcotte E.M."/>
            <person name="Wallingford J.B."/>
            <person name="Ito Y."/>
            <person name="Asashima M."/>
            <person name="Ueno N."/>
            <person name="Matsuda Y."/>
            <person name="Veenstra G.J."/>
            <person name="Fujiyama A."/>
            <person name="Harland R.M."/>
            <person name="Taira M."/>
            <person name="Rokhsar D.S."/>
        </authorList>
    </citation>
    <scope>NUCLEOTIDE SEQUENCE [LARGE SCALE GENOMIC DNA]</scope>
    <source>
        <strain evidence="2">J</strain>
    </source>
</reference>
<name>A0A974E2S3_XENLA</name>